<proteinExistence type="predicted"/>
<gene>
    <name evidence="2" type="ORF">LTR05_002826</name>
</gene>
<dbReference type="Proteomes" id="UP001309876">
    <property type="component" value="Unassembled WGS sequence"/>
</dbReference>
<keyword evidence="3" id="KW-1185">Reference proteome</keyword>
<feature type="region of interest" description="Disordered" evidence="1">
    <location>
        <begin position="143"/>
        <end position="163"/>
    </location>
</feature>
<comment type="caution">
    <text evidence="2">The sequence shown here is derived from an EMBL/GenBank/DDBJ whole genome shotgun (WGS) entry which is preliminary data.</text>
</comment>
<organism evidence="2 3">
    <name type="scientific">Lithohypha guttulata</name>
    <dbReference type="NCBI Taxonomy" id="1690604"/>
    <lineage>
        <taxon>Eukaryota</taxon>
        <taxon>Fungi</taxon>
        <taxon>Dikarya</taxon>
        <taxon>Ascomycota</taxon>
        <taxon>Pezizomycotina</taxon>
        <taxon>Eurotiomycetes</taxon>
        <taxon>Chaetothyriomycetidae</taxon>
        <taxon>Chaetothyriales</taxon>
        <taxon>Trichomeriaceae</taxon>
        <taxon>Lithohypha</taxon>
    </lineage>
</organism>
<evidence type="ECO:0000313" key="2">
    <source>
        <dbReference type="EMBL" id="KAK5088606.1"/>
    </source>
</evidence>
<name>A0AAN7YID0_9EURO</name>
<protein>
    <submittedName>
        <fullName evidence="2">Uncharacterized protein</fullName>
    </submittedName>
</protein>
<dbReference type="AlphaFoldDB" id="A0AAN7YID0"/>
<evidence type="ECO:0000313" key="3">
    <source>
        <dbReference type="Proteomes" id="UP001309876"/>
    </source>
</evidence>
<sequence length="421" mass="46910">MYRPSGSWRANEAVNNDADHVPRSTTGHTYASCDIFSHACVYDGNISTNPEASSSTSEPYSQDAACENGHSYGDLYVRGHGSVHRGNEVGDGFYTMTESSAKDLMVMTSWALADSNDHDMVDLHRDLNGDCNFETLNALYEQERRERHKNQDSAQSDDEDNHLDSIQMRTEIQLDMLRTSLRQDLSRNPSALVDKVCIINPPTDIEVLKALLAEQLIITTGLFAAELCDPNSSIIEPGHRPLAVILCDPRLCNPRYVKSRSQMIQHRDVPDTLLDFAMDGGTLILAPRHPNSPVRNPLERTPAINDFLINDAAVPGPWTFSELANRRPNGEQLRLNRKIARSDNVDETAIEGMAHDSMWLTNVDMDYLLFVSDYAGPPGSHIQSSGPFVLAPYGKGYLGWFGHPFDEKRVLGILLPMLGIW</sequence>
<accession>A0AAN7YID0</accession>
<feature type="region of interest" description="Disordered" evidence="1">
    <location>
        <begin position="1"/>
        <end position="23"/>
    </location>
</feature>
<dbReference type="EMBL" id="JAVRRJ010000002">
    <property type="protein sequence ID" value="KAK5088606.1"/>
    <property type="molecule type" value="Genomic_DNA"/>
</dbReference>
<reference evidence="2 3" key="1">
    <citation type="submission" date="2023-08" db="EMBL/GenBank/DDBJ databases">
        <title>Black Yeasts Isolated from many extreme environments.</title>
        <authorList>
            <person name="Coleine C."/>
            <person name="Stajich J.E."/>
            <person name="Selbmann L."/>
        </authorList>
    </citation>
    <scope>NUCLEOTIDE SEQUENCE [LARGE SCALE GENOMIC DNA]</scope>
    <source>
        <strain evidence="2 3">CCFEE 5910</strain>
    </source>
</reference>
<evidence type="ECO:0000256" key="1">
    <source>
        <dbReference type="SAM" id="MobiDB-lite"/>
    </source>
</evidence>